<reference evidence="3" key="2">
    <citation type="journal article" date="2008" name="Nucleic Acids Res.">
        <title>The rice annotation project database (RAP-DB): 2008 update.</title>
        <authorList>
            <consortium name="The rice annotation project (RAP)"/>
        </authorList>
    </citation>
    <scope>GENOME REANNOTATION</scope>
    <source>
        <strain evidence="3">cv. Nipponbare</strain>
    </source>
</reference>
<organism evidence="2 3">
    <name type="scientific">Oryza sativa subsp. japonica</name>
    <name type="common">Rice</name>
    <dbReference type="NCBI Taxonomy" id="39947"/>
    <lineage>
        <taxon>Eukaryota</taxon>
        <taxon>Viridiplantae</taxon>
        <taxon>Streptophyta</taxon>
        <taxon>Embryophyta</taxon>
        <taxon>Tracheophyta</taxon>
        <taxon>Spermatophyta</taxon>
        <taxon>Magnoliopsida</taxon>
        <taxon>Liliopsida</taxon>
        <taxon>Poales</taxon>
        <taxon>Poaceae</taxon>
        <taxon>BOP clade</taxon>
        <taxon>Oryzoideae</taxon>
        <taxon>Oryzeae</taxon>
        <taxon>Oryzinae</taxon>
        <taxon>Oryza</taxon>
        <taxon>Oryza sativa</taxon>
    </lineage>
</organism>
<feature type="region of interest" description="Disordered" evidence="1">
    <location>
        <begin position="101"/>
        <end position="123"/>
    </location>
</feature>
<dbReference type="EMBL" id="AP005930">
    <property type="protein sequence ID" value="BAD69213.1"/>
    <property type="molecule type" value="Genomic_DNA"/>
</dbReference>
<evidence type="ECO:0000256" key="1">
    <source>
        <dbReference type="SAM" id="MobiDB-lite"/>
    </source>
</evidence>
<evidence type="ECO:0000313" key="3">
    <source>
        <dbReference type="Proteomes" id="UP000000763"/>
    </source>
</evidence>
<accession>Q5VMV9</accession>
<sequence length="283" mass="30680">MRSSGTEAPSSSAATQSKSAKGSTLAGPPATLADGWGPPVIAYLPPLPPPARALAPPPPPNPPHPAIPARHKEGEITPRDSLSVFPRFSLSLSLGSVWNRSRKPRRRHQWRPDPPRRFPSPPAAFSPSRRYIIVPRASLLRFRHSPLTLPVGIVPAPSSSLSAVAAELRFVAVVAPDFLPTRRHLLRLRRVLANLVHPFVSPADCRSAAVLVDPNRAAAFLRSGCRFRRPRRPGVGPAVSRPRPRVRLTRGTHGADAAASEDSLFVEVEADVWESKQGKSHHP</sequence>
<gene>
    <name evidence="2" type="primary">P0502B12.10</name>
</gene>
<proteinExistence type="predicted"/>
<feature type="region of interest" description="Disordered" evidence="1">
    <location>
        <begin position="1"/>
        <end position="32"/>
    </location>
</feature>
<name>Q5VMV9_ORYSJ</name>
<feature type="region of interest" description="Disordered" evidence="1">
    <location>
        <begin position="47"/>
        <end position="71"/>
    </location>
</feature>
<feature type="compositionally biased region" description="Pro residues" evidence="1">
    <location>
        <begin position="47"/>
        <end position="66"/>
    </location>
</feature>
<feature type="compositionally biased region" description="Low complexity" evidence="1">
    <location>
        <begin position="8"/>
        <end position="24"/>
    </location>
</feature>
<reference evidence="3" key="1">
    <citation type="journal article" date="2005" name="Nature">
        <title>The map-based sequence of the rice genome.</title>
        <authorList>
            <consortium name="International rice genome sequencing project (IRGSP)"/>
            <person name="Matsumoto T."/>
            <person name="Wu J."/>
            <person name="Kanamori H."/>
            <person name="Katayose Y."/>
            <person name="Fujisawa M."/>
            <person name="Namiki N."/>
            <person name="Mizuno H."/>
            <person name="Yamamoto K."/>
            <person name="Antonio B.A."/>
            <person name="Baba T."/>
            <person name="Sakata K."/>
            <person name="Nagamura Y."/>
            <person name="Aoki H."/>
            <person name="Arikawa K."/>
            <person name="Arita K."/>
            <person name="Bito T."/>
            <person name="Chiden Y."/>
            <person name="Fujitsuka N."/>
            <person name="Fukunaka R."/>
            <person name="Hamada M."/>
            <person name="Harada C."/>
            <person name="Hayashi A."/>
            <person name="Hijishita S."/>
            <person name="Honda M."/>
            <person name="Hosokawa S."/>
            <person name="Ichikawa Y."/>
            <person name="Idonuma A."/>
            <person name="Iijima M."/>
            <person name="Ikeda M."/>
            <person name="Ikeno M."/>
            <person name="Ito K."/>
            <person name="Ito S."/>
            <person name="Ito T."/>
            <person name="Ito Y."/>
            <person name="Ito Y."/>
            <person name="Iwabuchi A."/>
            <person name="Kamiya K."/>
            <person name="Karasawa W."/>
            <person name="Kurita K."/>
            <person name="Katagiri S."/>
            <person name="Kikuta A."/>
            <person name="Kobayashi H."/>
            <person name="Kobayashi N."/>
            <person name="Machita K."/>
            <person name="Maehara T."/>
            <person name="Masukawa M."/>
            <person name="Mizubayashi T."/>
            <person name="Mukai Y."/>
            <person name="Nagasaki H."/>
            <person name="Nagata Y."/>
            <person name="Naito S."/>
            <person name="Nakashima M."/>
            <person name="Nakama Y."/>
            <person name="Nakamichi Y."/>
            <person name="Nakamura M."/>
            <person name="Meguro A."/>
            <person name="Negishi M."/>
            <person name="Ohta I."/>
            <person name="Ohta T."/>
            <person name="Okamoto M."/>
            <person name="Ono N."/>
            <person name="Saji S."/>
            <person name="Sakaguchi M."/>
            <person name="Sakai K."/>
            <person name="Shibata M."/>
            <person name="Shimokawa T."/>
            <person name="Song J."/>
            <person name="Takazaki Y."/>
            <person name="Terasawa K."/>
            <person name="Tsugane M."/>
            <person name="Tsuji K."/>
            <person name="Ueda S."/>
            <person name="Waki K."/>
            <person name="Yamagata H."/>
            <person name="Yamamoto M."/>
            <person name="Yamamoto S."/>
            <person name="Yamane H."/>
            <person name="Yoshiki S."/>
            <person name="Yoshihara R."/>
            <person name="Yukawa K."/>
            <person name="Zhong H."/>
            <person name="Yano M."/>
            <person name="Yuan Q."/>
            <person name="Ouyang S."/>
            <person name="Liu J."/>
            <person name="Jones K.M."/>
            <person name="Gansberger K."/>
            <person name="Moffat K."/>
            <person name="Hill J."/>
            <person name="Bera J."/>
            <person name="Fadrosh D."/>
            <person name="Jin S."/>
            <person name="Johri S."/>
            <person name="Kim M."/>
            <person name="Overton L."/>
            <person name="Reardon M."/>
            <person name="Tsitrin T."/>
            <person name="Vuong H."/>
            <person name="Weaver B."/>
            <person name="Ciecko A."/>
            <person name="Tallon L."/>
            <person name="Jackson J."/>
            <person name="Pai G."/>
            <person name="Aken S.V."/>
            <person name="Utterback T."/>
            <person name="Reidmuller S."/>
            <person name="Feldblyum T."/>
            <person name="Hsiao J."/>
            <person name="Zismann V."/>
            <person name="Iobst S."/>
            <person name="de Vazeille A.R."/>
            <person name="Buell C.R."/>
            <person name="Ying K."/>
            <person name="Li Y."/>
            <person name="Lu T."/>
            <person name="Huang Y."/>
            <person name="Zhao Q."/>
            <person name="Feng Q."/>
            <person name="Zhang L."/>
            <person name="Zhu J."/>
            <person name="Weng Q."/>
            <person name="Mu J."/>
            <person name="Lu Y."/>
            <person name="Fan D."/>
            <person name="Liu Y."/>
            <person name="Guan J."/>
            <person name="Zhang Y."/>
            <person name="Yu S."/>
            <person name="Liu X."/>
            <person name="Zhang Y."/>
            <person name="Hong G."/>
            <person name="Han B."/>
            <person name="Choisne N."/>
            <person name="Demange N."/>
            <person name="Orjeda G."/>
            <person name="Samain S."/>
            <person name="Cattolico L."/>
            <person name="Pelletier E."/>
            <person name="Couloux A."/>
            <person name="Segurens B."/>
            <person name="Wincker P."/>
            <person name="D'Hont A."/>
            <person name="Scarpelli C."/>
            <person name="Weissenbach J."/>
            <person name="Salanoubat M."/>
            <person name="Quetier F."/>
            <person name="Yu Y."/>
            <person name="Kim H.R."/>
            <person name="Rambo T."/>
            <person name="Currie J."/>
            <person name="Collura K."/>
            <person name="Luo M."/>
            <person name="Yang T."/>
            <person name="Ammiraju J.S.S."/>
            <person name="Engler F."/>
            <person name="Soderlund C."/>
            <person name="Wing R.A."/>
            <person name="Palmer L.E."/>
            <person name="de la Bastide M."/>
            <person name="Spiegel L."/>
            <person name="Nascimento L."/>
            <person name="Zutavern T."/>
            <person name="O'Shaughnessy A."/>
            <person name="Dike S."/>
            <person name="Dedhia N."/>
            <person name="Preston R."/>
            <person name="Balija V."/>
            <person name="McCombie W.R."/>
            <person name="Chow T."/>
            <person name="Chen H."/>
            <person name="Chung M."/>
            <person name="Chen C."/>
            <person name="Shaw J."/>
            <person name="Wu H."/>
            <person name="Hsiao K."/>
            <person name="Chao Y."/>
            <person name="Chu M."/>
            <person name="Cheng C."/>
            <person name="Hour A."/>
            <person name="Lee P."/>
            <person name="Lin S."/>
            <person name="Lin Y."/>
            <person name="Liou J."/>
            <person name="Liu S."/>
            <person name="Hsing Y."/>
            <person name="Raghuvanshi S."/>
            <person name="Mohanty A."/>
            <person name="Bharti A.K."/>
            <person name="Gaur A."/>
            <person name="Gupta V."/>
            <person name="Kumar D."/>
            <person name="Ravi V."/>
            <person name="Vij S."/>
            <person name="Kapur A."/>
            <person name="Khurana P."/>
            <person name="Khurana P."/>
            <person name="Khurana J.P."/>
            <person name="Tyagi A.K."/>
            <person name="Gaikwad K."/>
            <person name="Singh A."/>
            <person name="Dalal V."/>
            <person name="Srivastava S."/>
            <person name="Dixit A."/>
            <person name="Pal A.K."/>
            <person name="Ghazi I.A."/>
            <person name="Yadav M."/>
            <person name="Pandit A."/>
            <person name="Bhargava A."/>
            <person name="Sureshbabu K."/>
            <person name="Batra K."/>
            <person name="Sharma T.R."/>
            <person name="Mohapatra T."/>
            <person name="Singh N.K."/>
            <person name="Messing J."/>
            <person name="Nelson A.B."/>
            <person name="Fuks G."/>
            <person name="Kavchok S."/>
            <person name="Keizer G."/>
            <person name="Linton E."/>
            <person name="Llaca V."/>
            <person name="Song R."/>
            <person name="Tanyolac B."/>
            <person name="Young S."/>
            <person name="Ho-Il K."/>
            <person name="Hahn J.H."/>
            <person name="Sangsakoo G."/>
            <person name="Vanavichit A."/>
            <person name="de Mattos Luiz.A.T."/>
            <person name="Zimmer P.D."/>
            <person name="Malone G."/>
            <person name="Dellagostin O."/>
            <person name="de Oliveira A.C."/>
            <person name="Bevan M."/>
            <person name="Bancroft I."/>
            <person name="Minx P."/>
            <person name="Cordum H."/>
            <person name="Wilson R."/>
            <person name="Cheng Z."/>
            <person name="Jin W."/>
            <person name="Jiang J."/>
            <person name="Leong S.A."/>
            <person name="Iwama H."/>
            <person name="Gojobori T."/>
            <person name="Itoh T."/>
            <person name="Niimura Y."/>
            <person name="Fujii Y."/>
            <person name="Habara T."/>
            <person name="Sakai H."/>
            <person name="Sato Y."/>
            <person name="Wilson G."/>
            <person name="Kumar K."/>
            <person name="McCouch S."/>
            <person name="Juretic N."/>
            <person name="Hoen D."/>
            <person name="Wright S."/>
            <person name="Bruskiewich R."/>
            <person name="Bureau T."/>
            <person name="Miyao A."/>
            <person name="Hirochika H."/>
            <person name="Nishikawa T."/>
            <person name="Kadowaki K."/>
            <person name="Sugiura M."/>
            <person name="Burr B."/>
            <person name="Sasaki T."/>
        </authorList>
    </citation>
    <scope>NUCLEOTIDE SEQUENCE [LARGE SCALE GENOMIC DNA]</scope>
    <source>
        <strain evidence="3">cv. Nipponbare</strain>
    </source>
</reference>
<dbReference type="AlphaFoldDB" id="Q5VMV9"/>
<protein>
    <submittedName>
        <fullName evidence="2">HGWP repeat containing protein-like</fullName>
    </submittedName>
</protein>
<dbReference type="Proteomes" id="UP000000763">
    <property type="component" value="Chromosome 6"/>
</dbReference>
<evidence type="ECO:0000313" key="2">
    <source>
        <dbReference type="EMBL" id="BAD69213.1"/>
    </source>
</evidence>